<feature type="compositionally biased region" description="Polar residues" evidence="2">
    <location>
        <begin position="312"/>
        <end position="321"/>
    </location>
</feature>
<keyword evidence="1" id="KW-0479">Metal-binding</keyword>
<feature type="domain" description="CCHC-type" evidence="3">
    <location>
        <begin position="246"/>
        <end position="259"/>
    </location>
</feature>
<keyword evidence="1" id="KW-0863">Zinc-finger</keyword>
<dbReference type="Pfam" id="PF14111">
    <property type="entry name" value="DUF4283"/>
    <property type="match status" value="1"/>
</dbReference>
<sequence>MEPPLIKPPLPPEPPDKQIQMEVETPQHSYKEMLLDKQVCNQTNYYNMDNQSTLELDKGKHIEGSIPLSLEEKGRLYTPWRYSVIIKIFKRKMPHHMLRSKLIELWKPSEQLILIDLGWDFFIVKFSLEESMIKTLHLGPWFFSGHFLSVRKWEPKFFPQEATLASTAIWIRLPQLLTEFYDKIILEKVGRKLGKLLKIDQCTSSTLRGRYARICIQVPLKTPVETTIIIGDHKQSVIYEGEGTLCTSCGRIGHTAPKCNYKPHSSTSTNGTQEVHQMEPTPEKNEWKTVTFPRRCKRGQPKPTIPIEGNVPKSQHTPQAE</sequence>
<feature type="region of interest" description="Disordered" evidence="2">
    <location>
        <begin position="263"/>
        <end position="321"/>
    </location>
</feature>
<dbReference type="PANTHER" id="PTHR31286:SF99">
    <property type="entry name" value="DUF4283 DOMAIN-CONTAINING PROTEIN"/>
    <property type="match status" value="1"/>
</dbReference>
<dbReference type="GO" id="GO:0008270">
    <property type="term" value="F:zinc ion binding"/>
    <property type="evidence" value="ECO:0007669"/>
    <property type="project" value="UniProtKB-KW"/>
</dbReference>
<accession>A0A1U7XYM2</accession>
<evidence type="ECO:0000256" key="1">
    <source>
        <dbReference type="PROSITE-ProRule" id="PRU00047"/>
    </source>
</evidence>
<dbReference type="InterPro" id="IPR025558">
    <property type="entry name" value="DUF4283"/>
</dbReference>
<dbReference type="AlphaFoldDB" id="A0A1U7XYM2"/>
<name>A0A1U7XYM2_NICSY</name>
<dbReference type="GO" id="GO:0003676">
    <property type="term" value="F:nucleic acid binding"/>
    <property type="evidence" value="ECO:0007669"/>
    <property type="project" value="InterPro"/>
</dbReference>
<dbReference type="RefSeq" id="XP_009796013.1">
    <property type="nucleotide sequence ID" value="XM_009797711.1"/>
</dbReference>
<dbReference type="eggNOG" id="KOG1075">
    <property type="taxonomic scope" value="Eukaryota"/>
</dbReference>
<dbReference type="PANTHER" id="PTHR31286">
    <property type="entry name" value="GLYCINE-RICH CELL WALL STRUCTURAL PROTEIN 1.8-LIKE"/>
    <property type="match status" value="1"/>
</dbReference>
<keyword evidence="1" id="KW-0862">Zinc</keyword>
<evidence type="ECO:0000256" key="2">
    <source>
        <dbReference type="SAM" id="MobiDB-lite"/>
    </source>
</evidence>
<reference evidence="4" key="1">
    <citation type="journal article" date="2013" name="Genome Biol.">
        <title>Reference genomes and transcriptomes of Nicotiana sylvestris and Nicotiana tomentosiformis.</title>
        <authorList>
            <person name="Sierro N."/>
            <person name="Battey J.N."/>
            <person name="Ouadi S."/>
            <person name="Bovet L."/>
            <person name="Goepfert S."/>
            <person name="Bakaher N."/>
            <person name="Peitsch M.C."/>
            <person name="Ivanov N.V."/>
        </authorList>
    </citation>
    <scope>NUCLEOTIDE SEQUENCE [LARGE SCALE GENOMIC DNA]</scope>
</reference>
<dbReference type="OrthoDB" id="1750606at2759"/>
<evidence type="ECO:0000313" key="4">
    <source>
        <dbReference type="Proteomes" id="UP000189701"/>
    </source>
</evidence>
<protein>
    <submittedName>
        <fullName evidence="5">Uncharacterized protein LOC104242638</fullName>
    </submittedName>
</protein>
<dbReference type="InterPro" id="IPR001878">
    <property type="entry name" value="Znf_CCHC"/>
</dbReference>
<gene>
    <name evidence="5" type="primary">LOC104242638</name>
</gene>
<dbReference type="Proteomes" id="UP000189701">
    <property type="component" value="Unplaced"/>
</dbReference>
<keyword evidence="4" id="KW-1185">Reference proteome</keyword>
<evidence type="ECO:0000313" key="5">
    <source>
        <dbReference type="RefSeq" id="XP_009796013.1"/>
    </source>
</evidence>
<feature type="compositionally biased region" description="Polar residues" evidence="2">
    <location>
        <begin position="263"/>
        <end position="275"/>
    </location>
</feature>
<dbReference type="InterPro" id="IPR040256">
    <property type="entry name" value="At4g02000-like"/>
</dbReference>
<evidence type="ECO:0000259" key="3">
    <source>
        <dbReference type="PROSITE" id="PS50158"/>
    </source>
</evidence>
<reference evidence="5" key="2">
    <citation type="submission" date="2025-08" db="UniProtKB">
        <authorList>
            <consortium name="RefSeq"/>
        </authorList>
    </citation>
    <scope>IDENTIFICATION</scope>
    <source>
        <tissue evidence="5">Leaf</tissue>
    </source>
</reference>
<organism evidence="4 5">
    <name type="scientific">Nicotiana sylvestris</name>
    <name type="common">Wood tobacco</name>
    <name type="synonym">South American tobacco</name>
    <dbReference type="NCBI Taxonomy" id="4096"/>
    <lineage>
        <taxon>Eukaryota</taxon>
        <taxon>Viridiplantae</taxon>
        <taxon>Streptophyta</taxon>
        <taxon>Embryophyta</taxon>
        <taxon>Tracheophyta</taxon>
        <taxon>Spermatophyta</taxon>
        <taxon>Magnoliopsida</taxon>
        <taxon>eudicotyledons</taxon>
        <taxon>Gunneridae</taxon>
        <taxon>Pentapetalae</taxon>
        <taxon>asterids</taxon>
        <taxon>lamiids</taxon>
        <taxon>Solanales</taxon>
        <taxon>Solanaceae</taxon>
        <taxon>Nicotianoideae</taxon>
        <taxon>Nicotianeae</taxon>
        <taxon>Nicotiana</taxon>
    </lineage>
</organism>
<proteinExistence type="predicted"/>
<dbReference type="PROSITE" id="PS50158">
    <property type="entry name" value="ZF_CCHC"/>
    <property type="match status" value="1"/>
</dbReference>